<evidence type="ECO:0000313" key="3">
    <source>
        <dbReference type="Proteomes" id="UP000293073"/>
    </source>
</evidence>
<gene>
    <name evidence="2" type="ORF">EO776_01500</name>
</gene>
<name>A0A481RC93_HALEZ</name>
<dbReference type="EMBL" id="CP034940">
    <property type="protein sequence ID" value="QAY18807.1"/>
    <property type="molecule type" value="Genomic_DNA"/>
</dbReference>
<dbReference type="RefSeq" id="WP_129452292.1">
    <property type="nucleotide sequence ID" value="NZ_CP034940.1"/>
</dbReference>
<reference evidence="3" key="1">
    <citation type="submission" date="2019-01" db="EMBL/GenBank/DDBJ databases">
        <title>Complete genome of Halorubrum ezzemoulense strain FB21.</title>
        <authorList>
            <person name="Feng Y."/>
            <person name="Louyakis A.S."/>
            <person name="Papke R.T."/>
            <person name="Gogarten J.P."/>
        </authorList>
    </citation>
    <scope>NUCLEOTIDE SEQUENCE [LARGE SCALE GENOMIC DNA]</scope>
    <source>
        <strain evidence="3">Fb21</strain>
    </source>
</reference>
<evidence type="ECO:0000313" key="2">
    <source>
        <dbReference type="EMBL" id="QAY18807.1"/>
    </source>
</evidence>
<proteinExistence type="predicted"/>
<evidence type="ECO:0000256" key="1">
    <source>
        <dbReference type="SAM" id="Phobius"/>
    </source>
</evidence>
<dbReference type="AlphaFoldDB" id="A0A481RC93"/>
<dbReference type="Proteomes" id="UP000293073">
    <property type="component" value="Chromosome"/>
</dbReference>
<dbReference type="GeneID" id="38948978"/>
<dbReference type="KEGG" id="hezz:EO776_01500"/>
<keyword evidence="1" id="KW-0472">Membrane</keyword>
<keyword evidence="1" id="KW-0812">Transmembrane</keyword>
<accession>A0A481RC93</accession>
<sequence length="91" mass="9596">MGDGRWGALVHHVVAVSTFVAAFWLFRLSSLPGLPVTVAVAGLGYVALRATGRRRTGDGAGCWCGWATRCRSATPSERRTRGGSAASSFSR</sequence>
<feature type="transmembrane region" description="Helical" evidence="1">
    <location>
        <begin position="7"/>
        <end position="26"/>
    </location>
</feature>
<feature type="transmembrane region" description="Helical" evidence="1">
    <location>
        <begin position="32"/>
        <end position="48"/>
    </location>
</feature>
<keyword evidence="1" id="KW-1133">Transmembrane helix</keyword>
<protein>
    <submittedName>
        <fullName evidence="2">Uncharacterized protein</fullName>
    </submittedName>
</protein>
<organism evidence="2 3">
    <name type="scientific">Halorubrum ezzemoulense</name>
    <name type="common">Halorubrum chaoviator</name>
    <dbReference type="NCBI Taxonomy" id="337243"/>
    <lineage>
        <taxon>Archaea</taxon>
        <taxon>Methanobacteriati</taxon>
        <taxon>Methanobacteriota</taxon>
        <taxon>Stenosarchaea group</taxon>
        <taxon>Halobacteria</taxon>
        <taxon>Halobacteriales</taxon>
        <taxon>Haloferacaceae</taxon>
        <taxon>Halorubrum</taxon>
    </lineage>
</organism>